<dbReference type="GO" id="GO:0055037">
    <property type="term" value="C:recycling endosome"/>
    <property type="evidence" value="ECO:0007669"/>
    <property type="project" value="TreeGrafter"/>
</dbReference>
<gene>
    <name evidence="4" type="ORF">WJX81_007718</name>
</gene>
<dbReference type="PROSITE" id="PS50211">
    <property type="entry name" value="DENN"/>
    <property type="match status" value="1"/>
</dbReference>
<keyword evidence="5" id="KW-1185">Reference proteome</keyword>
<evidence type="ECO:0000256" key="2">
    <source>
        <dbReference type="SAM" id="MobiDB-lite"/>
    </source>
</evidence>
<sequence length="676" mass="71159">MVYDTDDDYFSEWCLAICSVVFDIDRGQLVECCYPSAALSAKELAAIAFHAFPDSMSMEMHSRSSVRDSTFFFRIRRCVSPHAASGGRGEAPRLAGAAAAADEEQRYDSEEAEFLYGFVYCRQRTDERLRRGGEQKSVVVLATVPHSSVLRPLSQHAGALYFNRGPAALAEVYAEVLDWEPPTCAGRPVVALGGVALPAAVAASALLPPPARGGAEAAAHPADPLPLVAGANTPRGAFFEVDVWTPLREVAEQAWVLWELAVLAQPLLVVAPSPGECSATVAALVALVTPLPFAADFRPYFTIHDPAFARMAGGQLPSGANRLPCLLGITNLYILKAVPAWPNVLSTGTRPAPPQRGGAAPANGSAAAAAPPASEADRANGSPGSGGIRSSGIGVGRLARLNAAMRKRAVGAQALLTEHIAALWLAYKPLTRPDRALLERMVPSTERDSSAKAAAAANTAALRRHFAALTAALLAPFAPYLEPAPPPPGNAPVPLGGPPHLPAFSHAAFLEALPRAALSLVLTERFASQAALVAFYRRLLESPNFLAWFERRRGAAWAWQAAEWVEAARERGEGPDVAGRPDVEMVEAFSEHERRLEAALAAARAPASPPEAAARVAALRRGLGALFAQMPRDLQQAILSVPSRAALLHPAAAAPALPGVAQVQRRGSASSLGSLA</sequence>
<comment type="similarity">
    <text evidence="1">Belongs to the DENND6 family.</text>
</comment>
<evidence type="ECO:0000259" key="3">
    <source>
        <dbReference type="PROSITE" id="PS50211"/>
    </source>
</evidence>
<evidence type="ECO:0000256" key="1">
    <source>
        <dbReference type="ARBA" id="ARBA00007159"/>
    </source>
</evidence>
<dbReference type="GO" id="GO:0005085">
    <property type="term" value="F:guanyl-nucleotide exchange factor activity"/>
    <property type="evidence" value="ECO:0007669"/>
    <property type="project" value="InterPro"/>
</dbReference>
<name>A0AAW1REN5_9CHLO</name>
<proteinExistence type="inferred from homology"/>
<dbReference type="AlphaFoldDB" id="A0AAW1REN5"/>
<reference evidence="4 5" key="1">
    <citation type="journal article" date="2024" name="Nat. Commun.">
        <title>Phylogenomics reveals the evolutionary origins of lichenization in chlorophyte algae.</title>
        <authorList>
            <person name="Puginier C."/>
            <person name="Libourel C."/>
            <person name="Otte J."/>
            <person name="Skaloud P."/>
            <person name="Haon M."/>
            <person name="Grisel S."/>
            <person name="Petersen M."/>
            <person name="Berrin J.G."/>
            <person name="Delaux P.M."/>
            <person name="Dal Grande F."/>
            <person name="Keller J."/>
        </authorList>
    </citation>
    <scope>NUCLEOTIDE SEQUENCE [LARGE SCALE GENOMIC DNA]</scope>
    <source>
        <strain evidence="4 5">SAG 245.80</strain>
    </source>
</reference>
<protein>
    <recommendedName>
        <fullName evidence="3">UDENN domain-containing protein</fullName>
    </recommendedName>
</protein>
<feature type="domain" description="UDENN" evidence="3">
    <location>
        <begin position="15"/>
        <end position="554"/>
    </location>
</feature>
<feature type="compositionally biased region" description="Low complexity" evidence="2">
    <location>
        <begin position="348"/>
        <end position="374"/>
    </location>
</feature>
<feature type="region of interest" description="Disordered" evidence="2">
    <location>
        <begin position="348"/>
        <end position="388"/>
    </location>
</feature>
<dbReference type="PANTHER" id="PTHR13677:SF0">
    <property type="entry name" value="LD41638P"/>
    <property type="match status" value="1"/>
</dbReference>
<comment type="caution">
    <text evidence="4">The sequence shown here is derived from an EMBL/GenBank/DDBJ whole genome shotgun (WGS) entry which is preliminary data.</text>
</comment>
<dbReference type="InterPro" id="IPR037516">
    <property type="entry name" value="Tripartite_DENN"/>
</dbReference>
<organism evidence="4 5">
    <name type="scientific">Elliptochloris bilobata</name>
    <dbReference type="NCBI Taxonomy" id="381761"/>
    <lineage>
        <taxon>Eukaryota</taxon>
        <taxon>Viridiplantae</taxon>
        <taxon>Chlorophyta</taxon>
        <taxon>core chlorophytes</taxon>
        <taxon>Trebouxiophyceae</taxon>
        <taxon>Trebouxiophyceae incertae sedis</taxon>
        <taxon>Elliptochloris clade</taxon>
        <taxon>Elliptochloris</taxon>
    </lineage>
</organism>
<dbReference type="InterPro" id="IPR024224">
    <property type="entry name" value="DENND6"/>
</dbReference>
<evidence type="ECO:0000313" key="4">
    <source>
        <dbReference type="EMBL" id="KAK9831905.1"/>
    </source>
</evidence>
<dbReference type="Proteomes" id="UP001445335">
    <property type="component" value="Unassembled WGS sequence"/>
</dbReference>
<evidence type="ECO:0000313" key="5">
    <source>
        <dbReference type="Proteomes" id="UP001445335"/>
    </source>
</evidence>
<dbReference type="EMBL" id="JALJOU010000044">
    <property type="protein sequence ID" value="KAK9831905.1"/>
    <property type="molecule type" value="Genomic_DNA"/>
</dbReference>
<dbReference type="PANTHER" id="PTHR13677">
    <property type="entry name" value="LD41638P"/>
    <property type="match status" value="1"/>
</dbReference>
<accession>A0AAW1REN5</accession>